<dbReference type="Gene3D" id="3.40.50.1820">
    <property type="entry name" value="alpha/beta hydrolase"/>
    <property type="match status" value="1"/>
</dbReference>
<evidence type="ECO:0000256" key="1">
    <source>
        <dbReference type="ARBA" id="ARBA00022801"/>
    </source>
</evidence>
<dbReference type="GO" id="GO:0016787">
    <property type="term" value="F:hydrolase activity"/>
    <property type="evidence" value="ECO:0007669"/>
    <property type="project" value="UniProtKB-KW"/>
</dbReference>
<keyword evidence="1" id="KW-0378">Hydrolase</keyword>
<dbReference type="PANTHER" id="PTHR48081">
    <property type="entry name" value="AB HYDROLASE SUPERFAMILY PROTEIN C4A8.06C"/>
    <property type="match status" value="1"/>
</dbReference>
<dbReference type="RefSeq" id="XP_044554749.1">
    <property type="nucleotide sequence ID" value="XM_044699619.1"/>
</dbReference>
<name>A0AA88GXK6_NAELO</name>
<keyword evidence="4" id="KW-1185">Reference proteome</keyword>
<dbReference type="InterPro" id="IPR029058">
    <property type="entry name" value="AB_hydrolase_fold"/>
</dbReference>
<dbReference type="SUPFAM" id="SSF53474">
    <property type="entry name" value="alpha/beta-Hydrolases"/>
    <property type="match status" value="1"/>
</dbReference>
<feature type="domain" description="Alpha/beta hydrolase fold-3" evidence="2">
    <location>
        <begin position="218"/>
        <end position="380"/>
    </location>
</feature>
<comment type="caution">
    <text evidence="3">The sequence shown here is derived from an EMBL/GenBank/DDBJ whole genome shotgun (WGS) entry which is preliminary data.</text>
</comment>
<evidence type="ECO:0000259" key="2">
    <source>
        <dbReference type="Pfam" id="PF07859"/>
    </source>
</evidence>
<evidence type="ECO:0000313" key="3">
    <source>
        <dbReference type="EMBL" id="KAG2392855.1"/>
    </source>
</evidence>
<dbReference type="AlphaFoldDB" id="A0AA88GXK6"/>
<dbReference type="InterPro" id="IPR050300">
    <property type="entry name" value="GDXG_lipolytic_enzyme"/>
</dbReference>
<evidence type="ECO:0000313" key="4">
    <source>
        <dbReference type="Proteomes" id="UP000816034"/>
    </source>
</evidence>
<dbReference type="InterPro" id="IPR013094">
    <property type="entry name" value="AB_hydrolase_3"/>
</dbReference>
<protein>
    <recommendedName>
        <fullName evidence="2">Alpha/beta hydrolase fold-3 domain-containing protein</fullName>
    </recommendedName>
</protein>
<dbReference type="Pfam" id="PF07859">
    <property type="entry name" value="Abhydrolase_3"/>
    <property type="match status" value="1"/>
</dbReference>
<proteinExistence type="predicted"/>
<reference evidence="3 4" key="1">
    <citation type="journal article" date="2018" name="BMC Genomics">
        <title>The genome of Naegleria lovaniensis, the basis for a comparative approach to unravel pathogenicity factors of the human pathogenic amoeba N. fowleri.</title>
        <authorList>
            <person name="Liechti N."/>
            <person name="Schurch N."/>
            <person name="Bruggmann R."/>
            <person name="Wittwer M."/>
        </authorList>
    </citation>
    <scope>NUCLEOTIDE SEQUENCE [LARGE SCALE GENOMIC DNA]</scope>
    <source>
        <strain evidence="3 4">ATCC 30569</strain>
    </source>
</reference>
<dbReference type="EMBL" id="PYSW02000003">
    <property type="protein sequence ID" value="KAG2392855.1"/>
    <property type="molecule type" value="Genomic_DNA"/>
</dbReference>
<dbReference type="Proteomes" id="UP000816034">
    <property type="component" value="Unassembled WGS sequence"/>
</dbReference>
<dbReference type="PANTHER" id="PTHR48081:SF31">
    <property type="entry name" value="STERYL ACETYL HYDROLASE MUG81-RELATED"/>
    <property type="match status" value="1"/>
</dbReference>
<gene>
    <name evidence="3" type="ORF">C9374_009432</name>
</gene>
<organism evidence="3 4">
    <name type="scientific">Naegleria lovaniensis</name>
    <name type="common">Amoeba</name>
    <dbReference type="NCBI Taxonomy" id="51637"/>
    <lineage>
        <taxon>Eukaryota</taxon>
        <taxon>Discoba</taxon>
        <taxon>Heterolobosea</taxon>
        <taxon>Tetramitia</taxon>
        <taxon>Eutetramitia</taxon>
        <taxon>Vahlkampfiidae</taxon>
        <taxon>Naegleria</taxon>
    </lineage>
</organism>
<dbReference type="GeneID" id="68101886"/>
<accession>A0AA88GXK6</accession>
<sequence>MFKQLLLLSALIPGVGIALQIYWNRHLTLPVMIFRSLLNTIIARNKYLGRLQEMTVQEKKRLNYTESVPMMGSVMRPIWKDLDLEAKSLNSLVAFAGQSQLKLDKYGLRKSMEHQALYPPILAGRNCESIEEIESLRKSIFVQMKDFNLDKSKEPKVLFYIHGGGGYGGLAAGLQARAVVEFLNDARYTHSIKYMLSVNYRLLGLDENEKKMRDVYAANFEDQLEDCYNAYQWLLNERQFKPQNIVIMGDSFGPALVMNLLAKIGATAQGQLPHAVAMVSGYFDLSGKTLGENYDEENTILVSKNNVELIQGLYVTEKPSFSPINFDSTVISSFSQTKLLVVYSNHEEGTADNVKMVQTLKNGKHPHMQVIAENGHIHGYPLFFYYSPQLRKTMEKIMEFLDQ</sequence>